<reference evidence="7" key="1">
    <citation type="submission" date="2016-10" db="EMBL/GenBank/DDBJ databases">
        <authorList>
            <person name="Varghese N."/>
            <person name="Submissions S."/>
        </authorList>
    </citation>
    <scope>NUCLEOTIDE SEQUENCE [LARGE SCALE GENOMIC DNA]</scope>
    <source>
        <strain evidence="7">DSM 16995</strain>
    </source>
</reference>
<dbReference type="RefSeq" id="WP_092162445.1">
    <property type="nucleotide sequence ID" value="NZ_FNGA01000004.1"/>
</dbReference>
<dbReference type="PANTHER" id="PTHR47804">
    <property type="entry name" value="60S RIBOSOMAL PROTEIN L19"/>
    <property type="match status" value="1"/>
</dbReference>
<dbReference type="GO" id="GO:0005886">
    <property type="term" value="C:plasma membrane"/>
    <property type="evidence" value="ECO:0007669"/>
    <property type="project" value="InterPro"/>
</dbReference>
<organism evidence="6 7">
    <name type="scientific">Maridesulfovibrio ferrireducens</name>
    <dbReference type="NCBI Taxonomy" id="246191"/>
    <lineage>
        <taxon>Bacteria</taxon>
        <taxon>Pseudomonadati</taxon>
        <taxon>Thermodesulfobacteriota</taxon>
        <taxon>Desulfovibrionia</taxon>
        <taxon>Desulfovibrionales</taxon>
        <taxon>Desulfovibrionaceae</taxon>
        <taxon>Maridesulfovibrio</taxon>
    </lineage>
</organism>
<dbReference type="AlphaFoldDB" id="A0A1G9JUT0"/>
<evidence type="ECO:0000256" key="2">
    <source>
        <dbReference type="ARBA" id="ARBA00022692"/>
    </source>
</evidence>
<dbReference type="InterPro" id="IPR052430">
    <property type="entry name" value="IVT-Associated"/>
</dbReference>
<evidence type="ECO:0000313" key="6">
    <source>
        <dbReference type="EMBL" id="SDL41410.1"/>
    </source>
</evidence>
<dbReference type="OrthoDB" id="5447986at2"/>
<proteinExistence type="predicted"/>
<feature type="transmembrane region" description="Helical" evidence="5">
    <location>
        <begin position="87"/>
        <end position="104"/>
    </location>
</feature>
<comment type="subcellular location">
    <subcellularLocation>
        <location evidence="1">Membrane</location>
        <topology evidence="1">Multi-pass membrane protein</topology>
    </subcellularLocation>
</comment>
<keyword evidence="3 5" id="KW-1133">Transmembrane helix</keyword>
<evidence type="ECO:0000256" key="3">
    <source>
        <dbReference type="ARBA" id="ARBA00022989"/>
    </source>
</evidence>
<keyword evidence="4 5" id="KW-0472">Membrane</keyword>
<sequence length="353" mass="39687">MSISDPRSQVSHLKHGIKTGIAAVTAYTAASLFDLSYGYWAALSGVIVMQINVADSIRMCWYRFSGTAIGALIGILCIVVFPETPSMTLLSLFVSVGFCAYMTRYNERYRMAAITTTIVTLASLGQAHRIEFGLFRVVEISIGVASAFLVSVLIWPLRAADSLKGSLCSQFSECADHYEALMESFLNKQTELDTEMLDSFNNKVALNRATYMKVLRHESLLYIEDTDLLGLKVRTLEKSGSHLRAMLHALNNVHGEGYEIIMKEELRTLSKVSAESMRAISAGKTPDEEALQNAFNAALKRLEALRKEGVTRRFYLQKMVQFFAFYHSTQFICKDLLQYTKERKKVMDNIQEN</sequence>
<protein>
    <submittedName>
        <fullName evidence="6">Fusaric acid resistance protein family protein</fullName>
    </submittedName>
</protein>
<keyword evidence="7" id="KW-1185">Reference proteome</keyword>
<dbReference type="PANTHER" id="PTHR47804:SF3">
    <property type="entry name" value="PROTEIN BRE4"/>
    <property type="match status" value="1"/>
</dbReference>
<name>A0A1G9JUT0_9BACT</name>
<feature type="transmembrane region" description="Helical" evidence="5">
    <location>
        <begin position="134"/>
        <end position="157"/>
    </location>
</feature>
<dbReference type="GO" id="GO:0022857">
    <property type="term" value="F:transmembrane transporter activity"/>
    <property type="evidence" value="ECO:0007669"/>
    <property type="project" value="InterPro"/>
</dbReference>
<evidence type="ECO:0000313" key="7">
    <source>
        <dbReference type="Proteomes" id="UP000199053"/>
    </source>
</evidence>
<dbReference type="InterPro" id="IPR006726">
    <property type="entry name" value="PHBA_efflux_AaeB/fusaric-R"/>
</dbReference>
<dbReference type="Pfam" id="PF04632">
    <property type="entry name" value="FUSC"/>
    <property type="match status" value="1"/>
</dbReference>
<accession>A0A1G9JUT0</accession>
<feature type="transmembrane region" description="Helical" evidence="5">
    <location>
        <begin position="61"/>
        <end position="81"/>
    </location>
</feature>
<gene>
    <name evidence="6" type="ORF">SAMN05660337_2966</name>
</gene>
<evidence type="ECO:0000256" key="5">
    <source>
        <dbReference type="SAM" id="Phobius"/>
    </source>
</evidence>
<feature type="transmembrane region" description="Helical" evidence="5">
    <location>
        <begin position="37"/>
        <end position="54"/>
    </location>
</feature>
<keyword evidence="2 5" id="KW-0812">Transmembrane</keyword>
<dbReference type="STRING" id="246191.SAMN05660337_2966"/>
<evidence type="ECO:0000256" key="1">
    <source>
        <dbReference type="ARBA" id="ARBA00004141"/>
    </source>
</evidence>
<evidence type="ECO:0000256" key="4">
    <source>
        <dbReference type="ARBA" id="ARBA00023136"/>
    </source>
</evidence>
<dbReference type="Proteomes" id="UP000199053">
    <property type="component" value="Unassembled WGS sequence"/>
</dbReference>
<dbReference type="EMBL" id="FNGA01000004">
    <property type="protein sequence ID" value="SDL41410.1"/>
    <property type="molecule type" value="Genomic_DNA"/>
</dbReference>